<keyword evidence="3" id="KW-1185">Reference proteome</keyword>
<organism evidence="2 3">
    <name type="scientific">Sphaerobolus stellatus (strain SS14)</name>
    <dbReference type="NCBI Taxonomy" id="990650"/>
    <lineage>
        <taxon>Eukaryota</taxon>
        <taxon>Fungi</taxon>
        <taxon>Dikarya</taxon>
        <taxon>Basidiomycota</taxon>
        <taxon>Agaricomycotina</taxon>
        <taxon>Agaricomycetes</taxon>
        <taxon>Phallomycetidae</taxon>
        <taxon>Geastrales</taxon>
        <taxon>Sphaerobolaceae</taxon>
        <taxon>Sphaerobolus</taxon>
    </lineage>
</organism>
<gene>
    <name evidence="2" type="ORF">M422DRAFT_52632</name>
</gene>
<evidence type="ECO:0000313" key="2">
    <source>
        <dbReference type="EMBL" id="KIJ32865.1"/>
    </source>
</evidence>
<feature type="compositionally biased region" description="Basic residues" evidence="1">
    <location>
        <begin position="574"/>
        <end position="588"/>
    </location>
</feature>
<feature type="compositionally biased region" description="Basic residues" evidence="1">
    <location>
        <begin position="511"/>
        <end position="523"/>
    </location>
</feature>
<evidence type="ECO:0000256" key="1">
    <source>
        <dbReference type="SAM" id="MobiDB-lite"/>
    </source>
</evidence>
<name>A0A0C9V5V6_SPHS4</name>
<dbReference type="AlphaFoldDB" id="A0A0C9V5V6"/>
<dbReference type="EMBL" id="KN837220">
    <property type="protein sequence ID" value="KIJ32865.1"/>
    <property type="molecule type" value="Genomic_DNA"/>
</dbReference>
<reference evidence="2 3" key="1">
    <citation type="submission" date="2014-06" db="EMBL/GenBank/DDBJ databases">
        <title>Evolutionary Origins and Diversification of the Mycorrhizal Mutualists.</title>
        <authorList>
            <consortium name="DOE Joint Genome Institute"/>
            <consortium name="Mycorrhizal Genomics Consortium"/>
            <person name="Kohler A."/>
            <person name="Kuo A."/>
            <person name="Nagy L.G."/>
            <person name="Floudas D."/>
            <person name="Copeland A."/>
            <person name="Barry K.W."/>
            <person name="Cichocki N."/>
            <person name="Veneault-Fourrey C."/>
            <person name="LaButti K."/>
            <person name="Lindquist E.A."/>
            <person name="Lipzen A."/>
            <person name="Lundell T."/>
            <person name="Morin E."/>
            <person name="Murat C."/>
            <person name="Riley R."/>
            <person name="Ohm R."/>
            <person name="Sun H."/>
            <person name="Tunlid A."/>
            <person name="Henrissat B."/>
            <person name="Grigoriev I.V."/>
            <person name="Hibbett D.S."/>
            <person name="Martin F."/>
        </authorList>
    </citation>
    <scope>NUCLEOTIDE SEQUENCE [LARGE SCALE GENOMIC DNA]</scope>
    <source>
        <strain evidence="2 3">SS14</strain>
    </source>
</reference>
<protein>
    <submittedName>
        <fullName evidence="2">Uncharacterized protein</fullName>
    </submittedName>
</protein>
<feature type="region of interest" description="Disordered" evidence="1">
    <location>
        <begin position="499"/>
        <end position="604"/>
    </location>
</feature>
<dbReference type="OrthoDB" id="3068479at2759"/>
<evidence type="ECO:0000313" key="3">
    <source>
        <dbReference type="Proteomes" id="UP000054279"/>
    </source>
</evidence>
<dbReference type="HOGENOM" id="CLU_467056_0_0_1"/>
<accession>A0A0C9V5V6</accession>
<dbReference type="Proteomes" id="UP000054279">
    <property type="component" value="Unassembled WGS sequence"/>
</dbReference>
<sequence length="604" mass="67217">MRHDYFRGNALNWLEAKCPDFLRVPLKKRAKWSKQIAEIFLAEYSDYPLPDENGNVMSLEDFRSKINRWFYNNAERRAADQVIPTTTGIQPVLPSTINSVTRPKKPPTGLTALGIYDHPRTARVIYGDDHKTTINAIASAHRAATQEDHSAHAGIWNRVLSMEWENEQASVRAHYEELAHAEKERFEGPLDAMQLHQNQLRVAKALQETLQNLIGFERGQIGDGMIHVQMAYMDGDDQIKSKSFVVRPSASVKTAADFLQLPEYGTSFVEPWTRYAHQVLSDLRLLREPPEIMSQSTSIKGDKAHHLTRDEDGSLLLPQIPQDFKMVSHILTEYIIKSWEHHFREHRPCPALDWRKFTENSNQLLLGACIPAAVQLGEPSTMSQQDCTIFFSHLHLLQQRRIENGEPHMLFRRVSQILNLVNSPAADIQASSASTLISLIVSTNSDTAASEVAKHPVVDSSTSTNNTPASICSVSTGIGSLEDKAKEVTIITPIKPTVKRKRAQEPINIPHKLRTPLQKRTHSAHQQQLTEATPFAGLGDDPQTAVIGEKPQGSRVPEGGNVAGRGNRGDHGHGKGRGRGRGRGRGGRGGKQASLESETADIRG</sequence>
<proteinExistence type="predicted"/>